<dbReference type="PANTHER" id="PTHR10665">
    <property type="entry name" value="RECOMBINING BINDING PROTEIN SUPPRESSOR OF HAIRLESS"/>
    <property type="match status" value="1"/>
</dbReference>
<evidence type="ECO:0000256" key="1">
    <source>
        <dbReference type="SAM" id="MobiDB-lite"/>
    </source>
</evidence>
<feature type="region of interest" description="Disordered" evidence="1">
    <location>
        <begin position="153"/>
        <end position="201"/>
    </location>
</feature>
<dbReference type="GO" id="GO:0001228">
    <property type="term" value="F:DNA-binding transcription activator activity, RNA polymerase II-specific"/>
    <property type="evidence" value="ECO:0007669"/>
    <property type="project" value="InterPro"/>
</dbReference>
<proteinExistence type="predicted"/>
<dbReference type="Gene3D" id="2.80.10.50">
    <property type="match status" value="1"/>
</dbReference>
<sequence>YQKQHQQLLVLDPLDLCLATVKLVSTRSACSRVLTGQIIISPQHPPQHQASCRKVLLNTMAESIAYFKSSAGWWPLLRTRRNRTASHPRLDAPLPCTAGQHGLHPALVLHAKLPPESLTATKEAASSVAPPCIYLFGRRLAAKRSCSGRQRDDFSVAQSSGDSRSAPSWASARPSSDMDLGTFLSPEDKPSKKKQSLKNSTDLCMSQRSRVALFNRLRLPDRQHSLPARRQLPRLQHRAGARSPVPLLRTWDNDEVESEEFNVRDGYIQTMVAVPRVKLVCTVTRRWLCPGFVVRKVDKACASTSRIRQDVLVPVAGQELSSSRPRRIPRTRYDASRSATRAAWTIISTDCAEYRWAEGTGRRRRPLRRLPWSTDLRLNGGGDMAMLEVCGENFQPNLRVWFGEIEAETMYRCEELLLCIVPHETLQVPVSLVRWDGVIFPTGLTFTYTPEKGHPDSNTRRSGCAVCASSAASASVGFALILRASSHHITCSSRLTSIIGKFYLGNFHIGWAQSRQSEPACWTQPEHGLKPGQDSGAPAVYYRFVEIVNCTEADYRYQSNALHNRRWNTAQQAPVLCGAAIERELSSELARLLRYLAVSGGHSREFYLALAYLHPPAWALRVSLVMAHNWLMLLIALSRVIKIYAPLRSAARAGRLRVQLADGAARGAVRSGRELRAASNGQGTPRPDECAEQREADRLTELCSCSPTLYIAAELPQAQQYPKLTRCTVVHSSSCSLVQRLPQRLEQ</sequence>
<dbReference type="GO" id="GO:0003677">
    <property type="term" value="F:DNA binding"/>
    <property type="evidence" value="ECO:0007669"/>
    <property type="project" value="InterPro"/>
</dbReference>
<dbReference type="InterPro" id="IPR014756">
    <property type="entry name" value="Ig_E-set"/>
</dbReference>
<dbReference type="Proteomes" id="UP000095280">
    <property type="component" value="Unplaced"/>
</dbReference>
<evidence type="ECO:0000313" key="3">
    <source>
        <dbReference type="Proteomes" id="UP000095280"/>
    </source>
</evidence>
<evidence type="ECO:0000259" key="2">
    <source>
        <dbReference type="Pfam" id="PF20144"/>
    </source>
</evidence>
<accession>A0A1I8FKM8</accession>
<dbReference type="InterPro" id="IPR013783">
    <property type="entry name" value="Ig-like_fold"/>
</dbReference>
<dbReference type="Gene3D" id="2.60.40.10">
    <property type="entry name" value="Immunoglobulins"/>
    <property type="match status" value="1"/>
</dbReference>
<organism evidence="3 4">
    <name type="scientific">Macrostomum lignano</name>
    <dbReference type="NCBI Taxonomy" id="282301"/>
    <lineage>
        <taxon>Eukaryota</taxon>
        <taxon>Metazoa</taxon>
        <taxon>Spiralia</taxon>
        <taxon>Lophotrochozoa</taxon>
        <taxon>Platyhelminthes</taxon>
        <taxon>Rhabditophora</taxon>
        <taxon>Macrostomorpha</taxon>
        <taxon>Macrostomida</taxon>
        <taxon>Macrostomidae</taxon>
        <taxon>Macrostomum</taxon>
    </lineage>
</organism>
<dbReference type="SUPFAM" id="SSF81296">
    <property type="entry name" value="E set domains"/>
    <property type="match status" value="1"/>
</dbReference>
<keyword evidence="3" id="KW-1185">Reference proteome</keyword>
<dbReference type="AlphaFoldDB" id="A0A1I8FKM8"/>
<dbReference type="Pfam" id="PF20144">
    <property type="entry name" value="TIG_SUH"/>
    <property type="match status" value="1"/>
</dbReference>
<dbReference type="WBParaSite" id="maker-unitig_36842-snap-gene-0.2-mRNA-1">
    <property type="protein sequence ID" value="maker-unitig_36842-snap-gene-0.2-mRNA-1"/>
    <property type="gene ID" value="maker-unitig_36842-snap-gene-0.2"/>
</dbReference>
<feature type="compositionally biased region" description="Low complexity" evidence="1">
    <location>
        <begin position="163"/>
        <end position="175"/>
    </location>
</feature>
<name>A0A1I8FKM8_9PLAT</name>
<dbReference type="InterPro" id="IPR038007">
    <property type="entry name" value="RBP-Jkappa_IPT"/>
</dbReference>
<dbReference type="InterPro" id="IPR040159">
    <property type="entry name" value="CLS_fam"/>
</dbReference>
<feature type="domain" description="RBP-Jkappa IPT" evidence="2">
    <location>
        <begin position="371"/>
        <end position="448"/>
    </location>
</feature>
<evidence type="ECO:0000313" key="4">
    <source>
        <dbReference type="WBParaSite" id="maker-unitig_36842-snap-gene-0.2-mRNA-1"/>
    </source>
</evidence>
<protein>
    <submittedName>
        <fullName evidence="4">BTD domain-containing protein</fullName>
    </submittedName>
</protein>
<reference evidence="4" key="1">
    <citation type="submission" date="2016-11" db="UniProtKB">
        <authorList>
            <consortium name="WormBaseParasite"/>
        </authorList>
    </citation>
    <scope>IDENTIFICATION</scope>
</reference>